<dbReference type="Pfam" id="PF00149">
    <property type="entry name" value="Metallophos"/>
    <property type="match status" value="1"/>
</dbReference>
<dbReference type="InterPro" id="IPR029052">
    <property type="entry name" value="Metallo-depent_PP-like"/>
</dbReference>
<organism evidence="6 7">
    <name type="scientific">Mucilaginibacter hurinus</name>
    <dbReference type="NCBI Taxonomy" id="2201324"/>
    <lineage>
        <taxon>Bacteria</taxon>
        <taxon>Pseudomonadati</taxon>
        <taxon>Bacteroidota</taxon>
        <taxon>Sphingobacteriia</taxon>
        <taxon>Sphingobacteriales</taxon>
        <taxon>Sphingobacteriaceae</taxon>
        <taxon>Mucilaginibacter</taxon>
    </lineage>
</organism>
<dbReference type="EMBL" id="QGDC01000009">
    <property type="protein sequence ID" value="RCH53830.1"/>
    <property type="molecule type" value="Genomic_DNA"/>
</dbReference>
<evidence type="ECO:0000313" key="6">
    <source>
        <dbReference type="EMBL" id="RCH53830.1"/>
    </source>
</evidence>
<dbReference type="Proteomes" id="UP000253209">
    <property type="component" value="Unassembled WGS sequence"/>
</dbReference>
<dbReference type="InterPro" id="IPR050884">
    <property type="entry name" value="CNP_phosphodiesterase-III"/>
</dbReference>
<dbReference type="SUPFAM" id="SSF56300">
    <property type="entry name" value="Metallo-dependent phosphatases"/>
    <property type="match status" value="1"/>
</dbReference>
<gene>
    <name evidence="6" type="ORF">DJ568_14895</name>
</gene>
<keyword evidence="1" id="KW-0479">Metal-binding</keyword>
<dbReference type="GO" id="GO:0016787">
    <property type="term" value="F:hydrolase activity"/>
    <property type="evidence" value="ECO:0007669"/>
    <property type="project" value="UniProtKB-KW"/>
</dbReference>
<comment type="caution">
    <text evidence="6">The sequence shown here is derived from an EMBL/GenBank/DDBJ whole genome shotgun (WGS) entry which is preliminary data.</text>
</comment>
<dbReference type="PANTHER" id="PTHR42988:SF2">
    <property type="entry name" value="CYCLIC NUCLEOTIDE PHOSPHODIESTERASE CBUA0032-RELATED"/>
    <property type="match status" value="1"/>
</dbReference>
<evidence type="ECO:0000256" key="4">
    <source>
        <dbReference type="ARBA" id="ARBA00025742"/>
    </source>
</evidence>
<evidence type="ECO:0000313" key="7">
    <source>
        <dbReference type="Proteomes" id="UP000253209"/>
    </source>
</evidence>
<name>A0A367GKI6_9SPHI</name>
<evidence type="ECO:0000256" key="2">
    <source>
        <dbReference type="ARBA" id="ARBA00022801"/>
    </source>
</evidence>
<comment type="similarity">
    <text evidence="4">Belongs to the cyclic nucleotide phosphodiesterase class-III family.</text>
</comment>
<evidence type="ECO:0000259" key="5">
    <source>
        <dbReference type="Pfam" id="PF00149"/>
    </source>
</evidence>
<dbReference type="RefSeq" id="WP_114006095.1">
    <property type="nucleotide sequence ID" value="NZ_QGDC01000009.1"/>
</dbReference>
<sequence>MGNVIIHISDLHISTKVDDGGITNARLDSYLTTDDEAASTHYVATFTDTVKKDFPNETLHLLITGDISDSGEKIQFSEAKRLITKIMGDLNIPVERLLLLPGDHDVHRRSLQNETEQRPNRNSHLLNSIKFQNFAEFYKDVTLKDFPFDNVIVDHMIVDSVVFVGFNSNYKINAGGGLGHIPISKFNEEINQLKQSIDSGKQWVACWHHNLTAGYDNSNNGQWETENRQHLLSEIERQEIKLIVSGNEHIMDAKTVLSIYTSDSGTFSTIKYESSFKAYILTTGDEIALENKMFALQPYSGNDLKYFWDARNNLNAKQLDRFVLYKANTQVIQDIKDIPSEPEASDSDNETDVTQKNVKSVIRYDNPAFSDKLYNLVREKKLFHSGHFLYNTEKLTR</sequence>
<evidence type="ECO:0000256" key="1">
    <source>
        <dbReference type="ARBA" id="ARBA00022723"/>
    </source>
</evidence>
<evidence type="ECO:0000256" key="3">
    <source>
        <dbReference type="ARBA" id="ARBA00023004"/>
    </source>
</evidence>
<proteinExistence type="inferred from homology"/>
<dbReference type="InterPro" id="IPR004843">
    <property type="entry name" value="Calcineurin-like_PHP"/>
</dbReference>
<reference evidence="6 7" key="1">
    <citation type="submission" date="2018-05" db="EMBL/GenBank/DDBJ databases">
        <title>Mucilaginibacter hurinus sp. nov., isolated from briquette warehouse soil.</title>
        <authorList>
            <person name="Choi L."/>
        </authorList>
    </citation>
    <scope>NUCLEOTIDE SEQUENCE [LARGE SCALE GENOMIC DNA]</scope>
    <source>
        <strain evidence="6 7">ZR32</strain>
    </source>
</reference>
<dbReference type="AlphaFoldDB" id="A0A367GKI6"/>
<keyword evidence="2" id="KW-0378">Hydrolase</keyword>
<accession>A0A367GKI6</accession>
<protein>
    <recommendedName>
        <fullName evidence="5">Calcineurin-like phosphoesterase domain-containing protein</fullName>
    </recommendedName>
</protein>
<dbReference type="GO" id="GO:0046872">
    <property type="term" value="F:metal ion binding"/>
    <property type="evidence" value="ECO:0007669"/>
    <property type="project" value="UniProtKB-KW"/>
</dbReference>
<dbReference type="Gene3D" id="3.60.21.10">
    <property type="match status" value="1"/>
</dbReference>
<dbReference type="OrthoDB" id="1091411at2"/>
<keyword evidence="7" id="KW-1185">Reference proteome</keyword>
<keyword evidence="3" id="KW-0408">Iron</keyword>
<feature type="domain" description="Calcineurin-like phosphoesterase" evidence="5">
    <location>
        <begin position="5"/>
        <end position="250"/>
    </location>
</feature>
<dbReference type="PANTHER" id="PTHR42988">
    <property type="entry name" value="PHOSPHOHYDROLASE"/>
    <property type="match status" value="1"/>
</dbReference>